<sequence>MVHLKMKYHDEKGGAVTIEAHMAGANKCHQSMHKTAKKTNKGQQSNTTPMETPPHRRKEEVKASL</sequence>
<feature type="compositionally biased region" description="Polar residues" evidence="1">
    <location>
        <begin position="41"/>
        <end position="50"/>
    </location>
</feature>
<dbReference type="EMBL" id="LXQA010623952">
    <property type="protein sequence ID" value="MCI62719.1"/>
    <property type="molecule type" value="Genomic_DNA"/>
</dbReference>
<name>A0A392TNI2_9FABA</name>
<feature type="region of interest" description="Disordered" evidence="1">
    <location>
        <begin position="27"/>
        <end position="65"/>
    </location>
</feature>
<evidence type="ECO:0000256" key="1">
    <source>
        <dbReference type="SAM" id="MobiDB-lite"/>
    </source>
</evidence>
<proteinExistence type="predicted"/>
<dbReference type="AlphaFoldDB" id="A0A392TNI2"/>
<feature type="compositionally biased region" description="Basic and acidic residues" evidence="1">
    <location>
        <begin position="53"/>
        <end position="65"/>
    </location>
</feature>
<evidence type="ECO:0000313" key="3">
    <source>
        <dbReference type="Proteomes" id="UP000265520"/>
    </source>
</evidence>
<feature type="non-terminal residue" evidence="2">
    <location>
        <position position="65"/>
    </location>
</feature>
<feature type="compositionally biased region" description="Basic residues" evidence="1">
    <location>
        <begin position="30"/>
        <end position="40"/>
    </location>
</feature>
<accession>A0A392TNI2</accession>
<organism evidence="2 3">
    <name type="scientific">Trifolium medium</name>
    <dbReference type="NCBI Taxonomy" id="97028"/>
    <lineage>
        <taxon>Eukaryota</taxon>
        <taxon>Viridiplantae</taxon>
        <taxon>Streptophyta</taxon>
        <taxon>Embryophyta</taxon>
        <taxon>Tracheophyta</taxon>
        <taxon>Spermatophyta</taxon>
        <taxon>Magnoliopsida</taxon>
        <taxon>eudicotyledons</taxon>
        <taxon>Gunneridae</taxon>
        <taxon>Pentapetalae</taxon>
        <taxon>rosids</taxon>
        <taxon>fabids</taxon>
        <taxon>Fabales</taxon>
        <taxon>Fabaceae</taxon>
        <taxon>Papilionoideae</taxon>
        <taxon>50 kb inversion clade</taxon>
        <taxon>NPAAA clade</taxon>
        <taxon>Hologalegina</taxon>
        <taxon>IRL clade</taxon>
        <taxon>Trifolieae</taxon>
        <taxon>Trifolium</taxon>
    </lineage>
</organism>
<reference evidence="2 3" key="1">
    <citation type="journal article" date="2018" name="Front. Plant Sci.">
        <title>Red Clover (Trifolium pratense) and Zigzag Clover (T. medium) - A Picture of Genomic Similarities and Differences.</title>
        <authorList>
            <person name="Dluhosova J."/>
            <person name="Istvanek J."/>
            <person name="Nedelnik J."/>
            <person name="Repkova J."/>
        </authorList>
    </citation>
    <scope>NUCLEOTIDE SEQUENCE [LARGE SCALE GENOMIC DNA]</scope>
    <source>
        <strain evidence="3">cv. 10/8</strain>
        <tissue evidence="2">Leaf</tissue>
    </source>
</reference>
<evidence type="ECO:0000313" key="2">
    <source>
        <dbReference type="EMBL" id="MCI62719.1"/>
    </source>
</evidence>
<dbReference type="Proteomes" id="UP000265520">
    <property type="component" value="Unassembled WGS sequence"/>
</dbReference>
<protein>
    <submittedName>
        <fullName evidence="2">Uncharacterized protein</fullName>
    </submittedName>
</protein>
<keyword evidence="3" id="KW-1185">Reference proteome</keyword>
<comment type="caution">
    <text evidence="2">The sequence shown here is derived from an EMBL/GenBank/DDBJ whole genome shotgun (WGS) entry which is preliminary data.</text>
</comment>